<reference evidence="1 2" key="1">
    <citation type="journal article" date="2019" name="Sci. Rep.">
        <title>Orb-weaving spider Araneus ventricosus genome elucidates the spidroin gene catalogue.</title>
        <authorList>
            <person name="Kono N."/>
            <person name="Nakamura H."/>
            <person name="Ohtoshi R."/>
            <person name="Moran D.A.P."/>
            <person name="Shinohara A."/>
            <person name="Yoshida Y."/>
            <person name="Fujiwara M."/>
            <person name="Mori M."/>
            <person name="Tomita M."/>
            <person name="Arakawa K."/>
        </authorList>
    </citation>
    <scope>NUCLEOTIDE SEQUENCE [LARGE SCALE GENOMIC DNA]</scope>
</reference>
<keyword evidence="2" id="KW-1185">Reference proteome</keyword>
<evidence type="ECO:0000313" key="2">
    <source>
        <dbReference type="Proteomes" id="UP000499080"/>
    </source>
</evidence>
<accession>A0A4Y2EHK6</accession>
<dbReference type="Proteomes" id="UP000499080">
    <property type="component" value="Unassembled WGS sequence"/>
</dbReference>
<sequence>MWKTSFFLSLHTKTRFLVDLISPIVSFRSPPYVRKMGFRTGSGGEVSEIPPQGWVRKGKPTRWGMLAWHRSEDSHVPKRWHRDFRLQKQEGLCPSRMIFDR</sequence>
<dbReference type="EMBL" id="BGPR01000608">
    <property type="protein sequence ID" value="GBM28297.1"/>
    <property type="molecule type" value="Genomic_DNA"/>
</dbReference>
<dbReference type="AlphaFoldDB" id="A0A4Y2EHK6"/>
<organism evidence="1 2">
    <name type="scientific">Araneus ventricosus</name>
    <name type="common">Orbweaver spider</name>
    <name type="synonym">Epeira ventricosa</name>
    <dbReference type="NCBI Taxonomy" id="182803"/>
    <lineage>
        <taxon>Eukaryota</taxon>
        <taxon>Metazoa</taxon>
        <taxon>Ecdysozoa</taxon>
        <taxon>Arthropoda</taxon>
        <taxon>Chelicerata</taxon>
        <taxon>Arachnida</taxon>
        <taxon>Araneae</taxon>
        <taxon>Araneomorphae</taxon>
        <taxon>Entelegynae</taxon>
        <taxon>Araneoidea</taxon>
        <taxon>Araneidae</taxon>
        <taxon>Araneus</taxon>
    </lineage>
</organism>
<evidence type="ECO:0000313" key="1">
    <source>
        <dbReference type="EMBL" id="GBM28297.1"/>
    </source>
</evidence>
<name>A0A4Y2EHK6_ARAVE</name>
<gene>
    <name evidence="1" type="ORF">AVEN_233173_1</name>
</gene>
<comment type="caution">
    <text evidence="1">The sequence shown here is derived from an EMBL/GenBank/DDBJ whole genome shotgun (WGS) entry which is preliminary data.</text>
</comment>
<protein>
    <submittedName>
        <fullName evidence="1">Uncharacterized protein</fullName>
    </submittedName>
</protein>
<proteinExistence type="predicted"/>